<keyword evidence="5" id="KW-0256">Endoplasmic reticulum</keyword>
<dbReference type="GO" id="GO:0015031">
    <property type="term" value="P:protein transport"/>
    <property type="evidence" value="ECO:0007669"/>
    <property type="project" value="UniProtKB-KW"/>
</dbReference>
<feature type="transmembrane region" description="Helical" evidence="12">
    <location>
        <begin position="328"/>
        <end position="346"/>
    </location>
</feature>
<comment type="subcellular location">
    <subcellularLocation>
        <location evidence="1">Endoplasmic reticulum membrane</location>
        <topology evidence="1">Single-pass type IV membrane protein</topology>
    </subcellularLocation>
</comment>
<feature type="compositionally biased region" description="Polar residues" evidence="11">
    <location>
        <begin position="231"/>
        <end position="246"/>
    </location>
</feature>
<accession>A0A438MYI9</accession>
<keyword evidence="7" id="KW-0653">Protein transport</keyword>
<feature type="compositionally biased region" description="Basic and acidic residues" evidence="11">
    <location>
        <begin position="193"/>
        <end position="203"/>
    </location>
</feature>
<evidence type="ECO:0000256" key="5">
    <source>
        <dbReference type="ARBA" id="ARBA00022824"/>
    </source>
</evidence>
<evidence type="ECO:0000256" key="12">
    <source>
        <dbReference type="SAM" id="Phobius"/>
    </source>
</evidence>
<keyword evidence="8 12" id="KW-1133">Transmembrane helix</keyword>
<dbReference type="PANTHER" id="PTHR13050">
    <property type="entry name" value="USE1-LIKE PROTEIN"/>
    <property type="match status" value="1"/>
</dbReference>
<dbReference type="EMBL" id="NAJM01000042">
    <property type="protein sequence ID" value="RVX68005.1"/>
    <property type="molecule type" value="Genomic_DNA"/>
</dbReference>
<dbReference type="AlphaFoldDB" id="A0A438MYI9"/>
<dbReference type="VEuPathDB" id="FungiDB:PV10_00920"/>
<dbReference type="Proteomes" id="UP000288859">
    <property type="component" value="Unassembled WGS sequence"/>
</dbReference>
<evidence type="ECO:0000256" key="11">
    <source>
        <dbReference type="SAM" id="MobiDB-lite"/>
    </source>
</evidence>
<keyword evidence="6" id="KW-0931">ER-Golgi transport</keyword>
<comment type="similarity">
    <text evidence="2">Belongs to the USE1 family.</text>
</comment>
<dbReference type="InterPro" id="IPR019150">
    <property type="entry name" value="Vesicle_transport_protein_Use1"/>
</dbReference>
<evidence type="ECO:0000256" key="7">
    <source>
        <dbReference type="ARBA" id="ARBA00022927"/>
    </source>
</evidence>
<evidence type="ECO:0000256" key="4">
    <source>
        <dbReference type="ARBA" id="ARBA00022692"/>
    </source>
</evidence>
<comment type="caution">
    <text evidence="13">The sequence shown here is derived from an EMBL/GenBank/DDBJ whole genome shotgun (WGS) entry which is preliminary data.</text>
</comment>
<evidence type="ECO:0000313" key="13">
    <source>
        <dbReference type="EMBL" id="RVX68005.1"/>
    </source>
</evidence>
<evidence type="ECO:0000256" key="1">
    <source>
        <dbReference type="ARBA" id="ARBA00004163"/>
    </source>
</evidence>
<reference evidence="13 14" key="1">
    <citation type="submission" date="2017-03" db="EMBL/GenBank/DDBJ databases">
        <title>Genomes of endolithic fungi from Antarctica.</title>
        <authorList>
            <person name="Coleine C."/>
            <person name="Masonjones S."/>
            <person name="Stajich J.E."/>
        </authorList>
    </citation>
    <scope>NUCLEOTIDE SEQUENCE [LARGE SCALE GENOMIC DNA]</scope>
    <source>
        <strain evidence="13 14">CCFEE 6314</strain>
    </source>
</reference>
<evidence type="ECO:0000256" key="9">
    <source>
        <dbReference type="ARBA" id="ARBA00023136"/>
    </source>
</evidence>
<evidence type="ECO:0000256" key="10">
    <source>
        <dbReference type="SAM" id="Coils"/>
    </source>
</evidence>
<sequence>MSLAATLRPGRISFNREFQSDVNQAIPLQHETNYLNLHRTLLRFQHLILLTPAPSTDPSSDLSPLQKQTQAELWSPLPYGRNKWLQDIEGARTLLLQLERQAQGIRVARRKHEAVKELAEKRAIIKRLKKRVEEIGHEVDSIGEEHALPPYGDDQGESLYDVLQQQRRSQNRPAVEHDGVDTEPENGRTTSQVEKEMLDEKHQLPNSSKQEDLFSPGEVRQRGRKSEFSKQESSAETSEFSNLPSTERSLLDSARVHEDITASLVSMAAQLKQQSNAMAFTLDQDKGLVGRALEGLDISVSGMEAASKNMAFLRRMGEEQGWFGRLKLYGMIFAMWVAAILLVFVCPKLRF</sequence>
<feature type="region of interest" description="Disordered" evidence="11">
    <location>
        <begin position="165"/>
        <end position="246"/>
    </location>
</feature>
<keyword evidence="4 12" id="KW-0812">Transmembrane</keyword>
<keyword evidence="9 12" id="KW-0472">Membrane</keyword>
<protein>
    <recommendedName>
        <fullName evidence="15">t-SNARE coiled-coil homology domain-containing protein</fullName>
    </recommendedName>
</protein>
<keyword evidence="3" id="KW-0813">Transport</keyword>
<dbReference type="GO" id="GO:0005484">
    <property type="term" value="F:SNAP receptor activity"/>
    <property type="evidence" value="ECO:0007669"/>
    <property type="project" value="TreeGrafter"/>
</dbReference>
<evidence type="ECO:0000256" key="3">
    <source>
        <dbReference type="ARBA" id="ARBA00022448"/>
    </source>
</evidence>
<name>A0A438MYI9_EXOME</name>
<dbReference type="GO" id="GO:0006890">
    <property type="term" value="P:retrograde vesicle-mediated transport, Golgi to endoplasmic reticulum"/>
    <property type="evidence" value="ECO:0007669"/>
    <property type="project" value="TreeGrafter"/>
</dbReference>
<dbReference type="GO" id="GO:0031201">
    <property type="term" value="C:SNARE complex"/>
    <property type="evidence" value="ECO:0007669"/>
    <property type="project" value="TreeGrafter"/>
</dbReference>
<feature type="coiled-coil region" evidence="10">
    <location>
        <begin position="81"/>
        <end position="145"/>
    </location>
</feature>
<dbReference type="PANTHER" id="PTHR13050:SF7">
    <property type="entry name" value="VESICLE TRANSPORT PROTEIN USE1"/>
    <property type="match status" value="1"/>
</dbReference>
<evidence type="ECO:0000313" key="14">
    <source>
        <dbReference type="Proteomes" id="UP000288859"/>
    </source>
</evidence>
<organism evidence="13 14">
    <name type="scientific">Exophiala mesophila</name>
    <name type="common">Black yeast-like fungus</name>
    <dbReference type="NCBI Taxonomy" id="212818"/>
    <lineage>
        <taxon>Eukaryota</taxon>
        <taxon>Fungi</taxon>
        <taxon>Dikarya</taxon>
        <taxon>Ascomycota</taxon>
        <taxon>Pezizomycotina</taxon>
        <taxon>Eurotiomycetes</taxon>
        <taxon>Chaetothyriomycetidae</taxon>
        <taxon>Chaetothyriales</taxon>
        <taxon>Herpotrichiellaceae</taxon>
        <taxon>Exophiala</taxon>
    </lineage>
</organism>
<evidence type="ECO:0000256" key="6">
    <source>
        <dbReference type="ARBA" id="ARBA00022892"/>
    </source>
</evidence>
<dbReference type="OrthoDB" id="3231855at2759"/>
<proteinExistence type="inferred from homology"/>
<evidence type="ECO:0000256" key="8">
    <source>
        <dbReference type="ARBA" id="ARBA00022989"/>
    </source>
</evidence>
<evidence type="ECO:0008006" key="15">
    <source>
        <dbReference type="Google" id="ProtNLM"/>
    </source>
</evidence>
<keyword evidence="10" id="KW-0175">Coiled coil</keyword>
<gene>
    <name evidence="13" type="ORF">B0A52_08416</name>
</gene>
<feature type="compositionally biased region" description="Basic and acidic residues" evidence="11">
    <location>
        <begin position="219"/>
        <end position="230"/>
    </location>
</feature>
<dbReference type="GO" id="GO:0005789">
    <property type="term" value="C:endoplasmic reticulum membrane"/>
    <property type="evidence" value="ECO:0007669"/>
    <property type="project" value="UniProtKB-SubCell"/>
</dbReference>
<evidence type="ECO:0000256" key="2">
    <source>
        <dbReference type="ARBA" id="ARBA00007891"/>
    </source>
</evidence>